<dbReference type="PANTHER" id="PTHR37829">
    <property type="entry name" value="PHAGE-LIKE ELEMENT PBSX PROTEIN XKDT"/>
    <property type="match status" value="1"/>
</dbReference>
<dbReference type="eggNOG" id="COG3299">
    <property type="taxonomic scope" value="Bacteria"/>
</dbReference>
<evidence type="ECO:0000313" key="2">
    <source>
        <dbReference type="Proteomes" id="UP000000263"/>
    </source>
</evidence>
<accession>A7NMW1</accession>
<organism evidence="1 2">
    <name type="scientific">Roseiflexus castenholzii (strain DSM 13941 / HLO8)</name>
    <dbReference type="NCBI Taxonomy" id="383372"/>
    <lineage>
        <taxon>Bacteria</taxon>
        <taxon>Bacillati</taxon>
        <taxon>Chloroflexota</taxon>
        <taxon>Chloroflexia</taxon>
        <taxon>Chloroflexales</taxon>
        <taxon>Roseiflexineae</taxon>
        <taxon>Roseiflexaceae</taxon>
        <taxon>Roseiflexus</taxon>
    </lineage>
</organism>
<gene>
    <name evidence="1" type="ordered locus">Rcas_2814</name>
</gene>
<dbReference type="EMBL" id="CP000804">
    <property type="protein sequence ID" value="ABU58885.1"/>
    <property type="molecule type" value="Genomic_DNA"/>
</dbReference>
<dbReference type="NCBIfam" id="TIGR02243">
    <property type="entry name" value="putative baseplate assembly protein"/>
    <property type="match status" value="1"/>
</dbReference>
<proteinExistence type="predicted"/>
<dbReference type="HOGENOM" id="CLU_024495_0_0_0"/>
<dbReference type="AlphaFoldDB" id="A7NMW1"/>
<evidence type="ECO:0000313" key="1">
    <source>
        <dbReference type="EMBL" id="ABU58885.1"/>
    </source>
</evidence>
<dbReference type="InterPro" id="IPR011749">
    <property type="entry name" value="CHP02243"/>
</dbReference>
<name>A7NMW1_ROSCS</name>
<sequence>MPLPTPNLDDRHFQDIVDEAKRLIPRFCPEWTDHNVSDPGVALIELFAWMTDLLLYRVNQVPDKVYITLLNLIGIRLEPPQSAVAPVTFYLSAPQETAITIPADTEVATVRTETSPAVIFTTETDLTIYPAVVADEKVYVRQVERPNVPASWRMHELRQLLLPNGRIAMFAPNPLPHDAFYIPLRHNHSNHVLALVIDCDVARGAGVDPTNPPLIWEVWQGGVARWSPCEVEFDGTGGFNMPGEIVLHLPPMAPDTIQGVTAHWLRCRLTDAQADTPENRHNRYKVSPELLALRIESRGGTVNARHAVTVRNEVIGRSDGTPGQEFHLLNKPVLARNPQRDVLIVDPPLPGRPREWSEVPDFAASGPDDQHYTLDSLSGTVSFGPALLQPDGSVRNFGSVPPHGSVITMTRYQYGGGVIGNVQANTLVTLKTSIPYVSRVTNRRAAEGGRDPQGLDDARARAPQILRTRTRAVTADDYEHLAREVVGVARACCVSPGAQPGGPADPRPGQVIVYILPQSDNPAGRIPPEALTLSAELRARVLDYLDRRRPLGIALDVRPIQYLWVSVEVRLRVPVRSDPALARAVQHEAEEVLYRYLNPYVGGPDGNGWPFGRDLHVSEIYALMQRLPSIEFVEEVQIGLTEPGSTAKPQVVSPRLDVPRHALICSWQHRVSVSAS</sequence>
<dbReference type="InterPro" id="IPR052399">
    <property type="entry name" value="Phage_Baseplate_Assmbl_Protein"/>
</dbReference>
<dbReference type="KEGG" id="rca:Rcas_2814"/>
<dbReference type="OrthoDB" id="9027184at2"/>
<reference evidence="1 2" key="1">
    <citation type="submission" date="2007-08" db="EMBL/GenBank/DDBJ databases">
        <title>Complete sequence of Roseiflexus castenholzii DSM 13941.</title>
        <authorList>
            <consortium name="US DOE Joint Genome Institute"/>
            <person name="Copeland A."/>
            <person name="Lucas S."/>
            <person name="Lapidus A."/>
            <person name="Barry K."/>
            <person name="Glavina del Rio T."/>
            <person name="Dalin E."/>
            <person name="Tice H."/>
            <person name="Pitluck S."/>
            <person name="Thompson L.S."/>
            <person name="Brettin T."/>
            <person name="Bruce D."/>
            <person name="Detter J.C."/>
            <person name="Han C."/>
            <person name="Tapia R."/>
            <person name="Schmutz J."/>
            <person name="Larimer F."/>
            <person name="Land M."/>
            <person name="Hauser L."/>
            <person name="Kyrpides N."/>
            <person name="Mikhailova N."/>
            <person name="Bryant D.A."/>
            <person name="Hanada S."/>
            <person name="Tsukatani Y."/>
            <person name="Richardson P."/>
        </authorList>
    </citation>
    <scope>NUCLEOTIDE SEQUENCE [LARGE SCALE GENOMIC DNA]</scope>
    <source>
        <strain evidence="2">DSM 13941 / HLO8</strain>
    </source>
</reference>
<dbReference type="STRING" id="383372.Rcas_2814"/>
<dbReference type="RefSeq" id="WP_012121309.1">
    <property type="nucleotide sequence ID" value="NC_009767.1"/>
</dbReference>
<keyword evidence="2" id="KW-1185">Reference proteome</keyword>
<dbReference type="PANTHER" id="PTHR37829:SF3">
    <property type="entry name" value="PROTEIN JAYE-RELATED"/>
    <property type="match status" value="1"/>
</dbReference>
<protein>
    <submittedName>
        <fullName evidence="1">Uncharacterized protein</fullName>
    </submittedName>
</protein>
<dbReference type="Proteomes" id="UP000000263">
    <property type="component" value="Chromosome"/>
</dbReference>